<sequence>MRCRTMPETCGICGETVPFDATVHAMIHTHSETGVIDAYVCQDCYDEQLGPMFERVDTQEQSP</sequence>
<protein>
    <recommendedName>
        <fullName evidence="3">Small CPxCG-related zinc finger protein</fullName>
    </recommendedName>
</protein>
<comment type="caution">
    <text evidence="1">The sequence shown here is derived from an EMBL/GenBank/DDBJ whole genome shotgun (WGS) entry which is preliminary data.</text>
</comment>
<dbReference type="Proteomes" id="UP000268233">
    <property type="component" value="Unassembled WGS sequence"/>
</dbReference>
<name>A0A495RA81_9EURY</name>
<dbReference type="EMBL" id="RBWW01000001">
    <property type="protein sequence ID" value="RKS84169.1"/>
    <property type="molecule type" value="Genomic_DNA"/>
</dbReference>
<organism evidence="1 2">
    <name type="scientific">Haloarcula quadrata</name>
    <dbReference type="NCBI Taxonomy" id="182779"/>
    <lineage>
        <taxon>Archaea</taxon>
        <taxon>Methanobacteriati</taxon>
        <taxon>Methanobacteriota</taxon>
        <taxon>Stenosarchaea group</taxon>
        <taxon>Halobacteria</taxon>
        <taxon>Halobacteriales</taxon>
        <taxon>Haloarculaceae</taxon>
        <taxon>Haloarcula</taxon>
    </lineage>
</organism>
<evidence type="ECO:0008006" key="3">
    <source>
        <dbReference type="Google" id="ProtNLM"/>
    </source>
</evidence>
<evidence type="ECO:0000313" key="2">
    <source>
        <dbReference type="Proteomes" id="UP000268233"/>
    </source>
</evidence>
<dbReference type="AlphaFoldDB" id="A0A495RA81"/>
<evidence type="ECO:0000313" key="1">
    <source>
        <dbReference type="EMBL" id="RKS84169.1"/>
    </source>
</evidence>
<gene>
    <name evidence="1" type="ORF">BDK61_3570</name>
</gene>
<accession>A0A495RA81</accession>
<keyword evidence="2" id="KW-1185">Reference proteome</keyword>
<reference evidence="1 2" key="1">
    <citation type="submission" date="2018-10" db="EMBL/GenBank/DDBJ databases">
        <title>Genomic Encyclopedia of Archaeal and Bacterial Type Strains, Phase II (KMG-II): from individual species to whole genera.</title>
        <authorList>
            <person name="Goeker M."/>
        </authorList>
    </citation>
    <scope>NUCLEOTIDE SEQUENCE [LARGE SCALE GENOMIC DNA]</scope>
    <source>
        <strain evidence="1 2">DSM 11927</strain>
    </source>
</reference>
<proteinExistence type="predicted"/>